<dbReference type="SMART" id="SM00382">
    <property type="entry name" value="AAA"/>
    <property type="match status" value="1"/>
</dbReference>
<evidence type="ECO:0000256" key="4">
    <source>
        <dbReference type="ARBA" id="ARBA00022840"/>
    </source>
</evidence>
<dbReference type="AlphaFoldDB" id="A0AAP2Z6M7"/>
<reference evidence="6 7" key="1">
    <citation type="submission" date="2022-09" db="EMBL/GenBank/DDBJ databases">
        <title>Enrichment on poylsaccharides allowed isolation of novel metabolic and taxonomic groups of Haloarchaea.</title>
        <authorList>
            <person name="Sorokin D.Y."/>
            <person name="Elcheninov A.G."/>
            <person name="Khizhniak T.V."/>
            <person name="Kolganova T.V."/>
            <person name="Kublanov I.V."/>
        </authorList>
    </citation>
    <scope>NUCLEOTIDE SEQUENCE [LARGE SCALE GENOMIC DNA]</scope>
    <source>
        <strain evidence="6 7">AArc-curdl1</strain>
    </source>
</reference>
<dbReference type="PANTHER" id="PTHR43776">
    <property type="entry name" value="TRANSPORT ATP-BINDING PROTEIN"/>
    <property type="match status" value="1"/>
</dbReference>
<protein>
    <submittedName>
        <fullName evidence="6">ABC transporter ATP-binding protein</fullName>
    </submittedName>
</protein>
<dbReference type="InterPro" id="IPR027417">
    <property type="entry name" value="P-loop_NTPase"/>
</dbReference>
<dbReference type="InterPro" id="IPR003439">
    <property type="entry name" value="ABC_transporter-like_ATP-bd"/>
</dbReference>
<dbReference type="Pfam" id="PF00005">
    <property type="entry name" value="ABC_tran"/>
    <property type="match status" value="1"/>
</dbReference>
<dbReference type="Pfam" id="PF08352">
    <property type="entry name" value="oligo_HPY"/>
    <property type="match status" value="1"/>
</dbReference>
<comment type="caution">
    <text evidence="6">The sequence shown here is derived from an EMBL/GenBank/DDBJ whole genome shotgun (WGS) entry which is preliminary data.</text>
</comment>
<feature type="domain" description="ABC transporter" evidence="5">
    <location>
        <begin position="23"/>
        <end position="274"/>
    </location>
</feature>
<dbReference type="InterPro" id="IPR003593">
    <property type="entry name" value="AAA+_ATPase"/>
</dbReference>
<organism evidence="6 7">
    <name type="scientific">Natronosalvus hydrolyticus</name>
    <dbReference type="NCBI Taxonomy" id="2979988"/>
    <lineage>
        <taxon>Archaea</taxon>
        <taxon>Methanobacteriati</taxon>
        <taxon>Methanobacteriota</taxon>
        <taxon>Stenosarchaea group</taxon>
        <taxon>Halobacteria</taxon>
        <taxon>Halobacteriales</taxon>
        <taxon>Natrialbaceae</taxon>
        <taxon>Natronosalvus</taxon>
    </lineage>
</organism>
<evidence type="ECO:0000313" key="6">
    <source>
        <dbReference type="EMBL" id="MCU4751400.1"/>
    </source>
</evidence>
<dbReference type="Proteomes" id="UP001321047">
    <property type="component" value="Unassembled WGS sequence"/>
</dbReference>
<dbReference type="FunFam" id="3.40.50.300:FF:000016">
    <property type="entry name" value="Oligopeptide ABC transporter ATP-binding component"/>
    <property type="match status" value="1"/>
</dbReference>
<gene>
    <name evidence="6" type="ORF">OB919_05305</name>
</gene>
<dbReference type="InterPro" id="IPR050319">
    <property type="entry name" value="ABC_transp_ATP-bind"/>
</dbReference>
<dbReference type="CDD" id="cd03257">
    <property type="entry name" value="ABC_NikE_OppD_transporters"/>
    <property type="match status" value="1"/>
</dbReference>
<dbReference type="Gene3D" id="3.40.50.300">
    <property type="entry name" value="P-loop containing nucleotide triphosphate hydrolases"/>
    <property type="match status" value="1"/>
</dbReference>
<dbReference type="InterPro" id="IPR013563">
    <property type="entry name" value="Oligopep_ABC_C"/>
</dbReference>
<dbReference type="PROSITE" id="PS00211">
    <property type="entry name" value="ABC_TRANSPORTER_1"/>
    <property type="match status" value="1"/>
</dbReference>
<sequence length="352" mass="38646">MSSHAKHMSDDSDETRKPREAVIELENVTKEFALEDSLLDQLMGRRTTITAVSNVSLTAYEGETLGIVGESGSGKSTLANLITGLHTPTQGTVRINGEEVSSVTRRSPELLADVGVIFQNAKSSIDPRLTVRQAIAEPLKTQGYGRTERQERISELLELVNLSERYTDRYAHELSGGQAQRVAIARAIATEPRVLILDEPVSALDVSVKGSIINLLMRLQREFGLTYVLISHDLSVVRHIADRIAVMYLGELMEVGSAEPLFETPAHPYTKALLEAIPDTDPTTSVLDAFVLEGDVPSPVDPPSGCVFHTRCPIAEDRCRRDVPPVVDVETSASRCHFAKRVRAEKEEVQNP</sequence>
<keyword evidence="7" id="KW-1185">Reference proteome</keyword>
<evidence type="ECO:0000313" key="7">
    <source>
        <dbReference type="Proteomes" id="UP001321047"/>
    </source>
</evidence>
<evidence type="ECO:0000256" key="2">
    <source>
        <dbReference type="ARBA" id="ARBA00022448"/>
    </source>
</evidence>
<dbReference type="GO" id="GO:0005524">
    <property type="term" value="F:ATP binding"/>
    <property type="evidence" value="ECO:0007669"/>
    <property type="project" value="UniProtKB-KW"/>
</dbReference>
<dbReference type="RefSeq" id="WP_342807123.1">
    <property type="nucleotide sequence ID" value="NZ_JAOPJZ010000002.1"/>
</dbReference>
<dbReference type="EMBL" id="JAOPJZ010000002">
    <property type="protein sequence ID" value="MCU4751400.1"/>
    <property type="molecule type" value="Genomic_DNA"/>
</dbReference>
<dbReference type="GO" id="GO:0055085">
    <property type="term" value="P:transmembrane transport"/>
    <property type="evidence" value="ECO:0007669"/>
    <property type="project" value="UniProtKB-ARBA"/>
</dbReference>
<comment type="similarity">
    <text evidence="1">Belongs to the ABC transporter superfamily.</text>
</comment>
<dbReference type="SUPFAM" id="SSF52540">
    <property type="entry name" value="P-loop containing nucleoside triphosphate hydrolases"/>
    <property type="match status" value="1"/>
</dbReference>
<dbReference type="GO" id="GO:0016887">
    <property type="term" value="F:ATP hydrolysis activity"/>
    <property type="evidence" value="ECO:0007669"/>
    <property type="project" value="InterPro"/>
</dbReference>
<keyword evidence="2" id="KW-0813">Transport</keyword>
<evidence type="ECO:0000256" key="1">
    <source>
        <dbReference type="ARBA" id="ARBA00005417"/>
    </source>
</evidence>
<keyword evidence="4 6" id="KW-0067">ATP-binding</keyword>
<accession>A0AAP2Z6M7</accession>
<dbReference type="PANTHER" id="PTHR43776:SF7">
    <property type="entry name" value="D,D-DIPEPTIDE TRANSPORT ATP-BINDING PROTEIN DDPF-RELATED"/>
    <property type="match status" value="1"/>
</dbReference>
<evidence type="ECO:0000256" key="3">
    <source>
        <dbReference type="ARBA" id="ARBA00022741"/>
    </source>
</evidence>
<dbReference type="PROSITE" id="PS50893">
    <property type="entry name" value="ABC_TRANSPORTER_2"/>
    <property type="match status" value="1"/>
</dbReference>
<dbReference type="GO" id="GO:0015833">
    <property type="term" value="P:peptide transport"/>
    <property type="evidence" value="ECO:0007669"/>
    <property type="project" value="InterPro"/>
</dbReference>
<dbReference type="InterPro" id="IPR017871">
    <property type="entry name" value="ABC_transporter-like_CS"/>
</dbReference>
<name>A0AAP2Z6M7_9EURY</name>
<dbReference type="NCBIfam" id="TIGR01727">
    <property type="entry name" value="oligo_HPY"/>
    <property type="match status" value="1"/>
</dbReference>
<evidence type="ECO:0000259" key="5">
    <source>
        <dbReference type="PROSITE" id="PS50893"/>
    </source>
</evidence>
<proteinExistence type="inferred from homology"/>
<keyword evidence="3" id="KW-0547">Nucleotide-binding</keyword>